<organism evidence="1 2">
    <name type="scientific">Cerina litoralis</name>
    <dbReference type="NCBI Taxonomy" id="2874477"/>
    <lineage>
        <taxon>Bacteria</taxon>
        <taxon>Pseudomonadati</taxon>
        <taxon>Bacteroidota</taxon>
        <taxon>Flavobacteriia</taxon>
        <taxon>Flavobacteriales</taxon>
        <taxon>Flavobacteriaceae</taxon>
        <taxon>Cerina</taxon>
    </lineage>
</organism>
<protein>
    <submittedName>
        <fullName evidence="1">DUF4249 domain-containing protein</fullName>
    </submittedName>
</protein>
<evidence type="ECO:0000313" key="2">
    <source>
        <dbReference type="Proteomes" id="UP001200642"/>
    </source>
</evidence>
<evidence type="ECO:0000313" key="1">
    <source>
        <dbReference type="EMBL" id="MCG2461067.1"/>
    </source>
</evidence>
<dbReference type="Proteomes" id="UP001200642">
    <property type="component" value="Unassembled WGS sequence"/>
</dbReference>
<name>A0AAE3EU09_9FLAO</name>
<comment type="caution">
    <text evidence="1">The sequence shown here is derived from an EMBL/GenBank/DDBJ whole genome shotgun (WGS) entry which is preliminary data.</text>
</comment>
<sequence length="270" mass="30398">MRNFSICIFCILLLSGCQKVVDVDLPTTDPRLIIDATFSTFFDSGKKNVEGAVKLSLTASFYSKELPPVNDATVYMTDMDTGDIVIFSESDNPGIYIPPVLSNFPVPNKTYKLSVIYKNETYEGTATMIPTVPIDSLSQGDVTLLNDETEIIVSFTDEENRSDFYLFDLDFNLFLTTYDQFYQGQKFTFSYFYEDIEPGKEITVKINGVDEQFYNYMNIVISQSGQNDVGPFPTPPAAVRGNMVNITNPDNYPLGYFAISEAYKMSLIIE</sequence>
<gene>
    <name evidence="1" type="ORF">K8352_09940</name>
</gene>
<dbReference type="EMBL" id="JAIRBC010000013">
    <property type="protein sequence ID" value="MCG2461067.1"/>
    <property type="molecule type" value="Genomic_DNA"/>
</dbReference>
<proteinExistence type="predicted"/>
<dbReference type="Pfam" id="PF14054">
    <property type="entry name" value="DUF4249"/>
    <property type="match status" value="1"/>
</dbReference>
<dbReference type="InterPro" id="IPR025345">
    <property type="entry name" value="DUF4249"/>
</dbReference>
<keyword evidence="2" id="KW-1185">Reference proteome</keyword>
<dbReference type="RefSeq" id="WP_317902215.1">
    <property type="nucleotide sequence ID" value="NZ_JAIRBC010000013.1"/>
</dbReference>
<dbReference type="PROSITE" id="PS51257">
    <property type="entry name" value="PROKAR_LIPOPROTEIN"/>
    <property type="match status" value="1"/>
</dbReference>
<dbReference type="AlphaFoldDB" id="A0AAE3EU09"/>
<accession>A0AAE3EU09</accession>
<reference evidence="1" key="1">
    <citation type="submission" date="2023-02" db="EMBL/GenBank/DDBJ databases">
        <title>Genome of Flavobacteriaceae gen. nov. sp. strain F89.</title>
        <authorList>
            <person name="Wang Y."/>
        </authorList>
    </citation>
    <scope>NUCLEOTIDE SEQUENCE</scope>
    <source>
        <strain evidence="1">F89</strain>
    </source>
</reference>